<accession>A0A060T6Q1</accession>
<feature type="region of interest" description="Disordered" evidence="1">
    <location>
        <begin position="1"/>
        <end position="125"/>
    </location>
</feature>
<evidence type="ECO:0000256" key="1">
    <source>
        <dbReference type="SAM" id="MobiDB-lite"/>
    </source>
</evidence>
<proteinExistence type="predicted"/>
<feature type="region of interest" description="Disordered" evidence="1">
    <location>
        <begin position="197"/>
        <end position="362"/>
    </location>
</feature>
<feature type="compositionally biased region" description="Low complexity" evidence="1">
    <location>
        <begin position="296"/>
        <end position="313"/>
    </location>
</feature>
<feature type="compositionally biased region" description="Polar residues" evidence="1">
    <location>
        <begin position="15"/>
        <end position="45"/>
    </location>
</feature>
<reference evidence="2" key="2">
    <citation type="submission" date="2014-06" db="EMBL/GenBank/DDBJ databases">
        <title>The complete genome of Blastobotrys (Arxula) adeninivorans LS3 - a yeast of biotechnological interest.</title>
        <authorList>
            <person name="Kunze G."/>
            <person name="Gaillardin C."/>
            <person name="Czernicka M."/>
            <person name="Durrens P."/>
            <person name="Martin T."/>
            <person name="Boer E."/>
            <person name="Gabaldon T."/>
            <person name="Cruz J."/>
            <person name="Talla E."/>
            <person name="Marck C."/>
            <person name="Goffeau A."/>
            <person name="Barbe V."/>
            <person name="Baret P."/>
            <person name="Baronian K."/>
            <person name="Beier S."/>
            <person name="Bleykasten C."/>
            <person name="Bode R."/>
            <person name="Casaregola S."/>
            <person name="Despons L."/>
            <person name="Fairhead C."/>
            <person name="Giersberg M."/>
            <person name="Gierski P."/>
            <person name="Hahnel U."/>
            <person name="Hartmann A."/>
            <person name="Jankowska D."/>
            <person name="Jubin C."/>
            <person name="Jung P."/>
            <person name="Lafontaine I."/>
            <person name="Leh-Louis V."/>
            <person name="Lemaire M."/>
            <person name="Marcet-Houben M."/>
            <person name="Mascher M."/>
            <person name="Morel G."/>
            <person name="Richard G.-F."/>
            <person name="Riechen J."/>
            <person name="Sacerdot C."/>
            <person name="Sarkar A."/>
            <person name="Savel G."/>
            <person name="Schacherer J."/>
            <person name="Sherman D."/>
            <person name="Straub M.-L."/>
            <person name="Stein N."/>
            <person name="Thierry A."/>
            <person name="Trautwein-Schult A."/>
            <person name="Westhof E."/>
            <person name="Worch S."/>
            <person name="Dujon B."/>
            <person name="Souciet J.-L."/>
            <person name="Wincker P."/>
            <person name="Scholz U."/>
            <person name="Neuveglise N."/>
        </authorList>
    </citation>
    <scope>NUCLEOTIDE SEQUENCE</scope>
    <source>
        <strain evidence="2">LS3</strain>
    </source>
</reference>
<feature type="compositionally biased region" description="Basic and acidic residues" evidence="1">
    <location>
        <begin position="90"/>
        <end position="104"/>
    </location>
</feature>
<feature type="compositionally biased region" description="Low complexity" evidence="1">
    <location>
        <begin position="257"/>
        <end position="272"/>
    </location>
</feature>
<feature type="compositionally biased region" description="Low complexity" evidence="1">
    <location>
        <begin position="197"/>
        <end position="221"/>
    </location>
</feature>
<sequence>MDSGGAGSDVGVTGAPSSSQIHHSMGTVANSSSNLHTNGHSQTPSAAGGVGRVSTPGPKPGPIQIPMGEDGRAGSTPSPRAALVAGLRSATDRRREERERERETLLGQMSPPGSPSPYAPQHQPSMESRIDSRMYAALQAKQQELLATSLLISQQQQRLQQAMTNAGYGYDGVDALTGSMSHLGLKNVPSQYGPYSSPYASQQAYSPVPPYSYHHQQQQQYQPPPQYPYSQSLFGSSPRQDWPYDLAPPSPSANFLRPSSPSLPVRPRSSASGRGNSMFFPTGDNGSVSGLGGAGAASATGMNSASNSSTGSNGPPPAFKRGHRKASSLSSSVTADPSRVMSPLFQPRGTVQSGSRIGNGEYQLPIRQPIGPPPLDELKAHPATNFVTANNTIVNH</sequence>
<reference evidence="2" key="1">
    <citation type="submission" date="2014-02" db="EMBL/GenBank/DDBJ databases">
        <authorList>
            <person name="Genoscope - CEA"/>
        </authorList>
    </citation>
    <scope>NUCLEOTIDE SEQUENCE</scope>
    <source>
        <strain evidence="2">LS3</strain>
    </source>
</reference>
<dbReference type="AlphaFoldDB" id="A0A060T6Q1"/>
<evidence type="ECO:0000313" key="2">
    <source>
        <dbReference type="EMBL" id="CDP36785.1"/>
    </source>
</evidence>
<gene>
    <name evidence="2" type="ORF">GNLVRS02_ARAD1B20900g</name>
</gene>
<protein>
    <submittedName>
        <fullName evidence="2">ARAD1B20900p</fullName>
    </submittedName>
</protein>
<name>A0A060T6Q1_BLAAD</name>
<organism evidence="2">
    <name type="scientific">Blastobotrys adeninivorans</name>
    <name type="common">Yeast</name>
    <name type="synonym">Arxula adeninivorans</name>
    <dbReference type="NCBI Taxonomy" id="409370"/>
    <lineage>
        <taxon>Eukaryota</taxon>
        <taxon>Fungi</taxon>
        <taxon>Dikarya</taxon>
        <taxon>Ascomycota</taxon>
        <taxon>Saccharomycotina</taxon>
        <taxon>Dipodascomycetes</taxon>
        <taxon>Dipodascales</taxon>
        <taxon>Trichomonascaceae</taxon>
        <taxon>Blastobotrys</taxon>
    </lineage>
</organism>
<dbReference type="EMBL" id="HG937692">
    <property type="protein sequence ID" value="CDP36785.1"/>
    <property type="molecule type" value="Genomic_DNA"/>
</dbReference>